<name>A0ABT3ZB07_9HYPH</name>
<protein>
    <submittedName>
        <fullName evidence="1">Uncharacterized protein</fullName>
    </submittedName>
</protein>
<reference evidence="1" key="1">
    <citation type="submission" date="2022-10" db="EMBL/GenBank/DDBJ databases">
        <title>Hoeflea sp. G2-23, isolated from marine algae.</title>
        <authorList>
            <person name="Kristyanto S."/>
            <person name="Kim J.M."/>
            <person name="Jeon C.O."/>
        </authorList>
    </citation>
    <scope>NUCLEOTIDE SEQUENCE</scope>
    <source>
        <strain evidence="1">G2-23</strain>
    </source>
</reference>
<accession>A0ABT3ZB07</accession>
<sequence>MRWKKVRKPLFGILAFTLVLVVAYWHDRGETLPPLDDIVATDSIRIARGW</sequence>
<dbReference type="EMBL" id="JAOVZR010000001">
    <property type="protein sequence ID" value="MCY0148970.1"/>
    <property type="molecule type" value="Genomic_DNA"/>
</dbReference>
<comment type="caution">
    <text evidence="1">The sequence shown here is derived from an EMBL/GenBank/DDBJ whole genome shotgun (WGS) entry which is preliminary data.</text>
</comment>
<dbReference type="Proteomes" id="UP001073227">
    <property type="component" value="Unassembled WGS sequence"/>
</dbReference>
<evidence type="ECO:0000313" key="2">
    <source>
        <dbReference type="Proteomes" id="UP001073227"/>
    </source>
</evidence>
<keyword evidence="2" id="KW-1185">Reference proteome</keyword>
<dbReference type="RefSeq" id="WP_267654493.1">
    <property type="nucleotide sequence ID" value="NZ_JAOVZR010000001.1"/>
</dbReference>
<proteinExistence type="predicted"/>
<evidence type="ECO:0000313" key="1">
    <source>
        <dbReference type="EMBL" id="MCY0148970.1"/>
    </source>
</evidence>
<gene>
    <name evidence="1" type="ORF">OEG84_14965</name>
</gene>
<organism evidence="1 2">
    <name type="scientific">Hoeflea algicola</name>
    <dbReference type="NCBI Taxonomy" id="2983763"/>
    <lineage>
        <taxon>Bacteria</taxon>
        <taxon>Pseudomonadati</taxon>
        <taxon>Pseudomonadota</taxon>
        <taxon>Alphaproteobacteria</taxon>
        <taxon>Hyphomicrobiales</taxon>
        <taxon>Rhizobiaceae</taxon>
        <taxon>Hoeflea</taxon>
    </lineage>
</organism>